<proteinExistence type="predicted"/>
<comment type="caution">
    <text evidence="2">The sequence shown here is derived from an EMBL/GenBank/DDBJ whole genome shotgun (WGS) entry which is preliminary data.</text>
</comment>
<name>A0A7C4R401_UNCC3</name>
<accession>A0A7C4R401</accession>
<protein>
    <submittedName>
        <fullName evidence="2">Uncharacterized protein</fullName>
    </submittedName>
</protein>
<dbReference type="AlphaFoldDB" id="A0A7C4R401"/>
<organism evidence="2">
    <name type="scientific">candidate division CPR3 bacterium</name>
    <dbReference type="NCBI Taxonomy" id="2268181"/>
    <lineage>
        <taxon>Bacteria</taxon>
        <taxon>Bacteria division CPR3</taxon>
    </lineage>
</organism>
<evidence type="ECO:0000313" key="2">
    <source>
        <dbReference type="EMBL" id="HGT70740.1"/>
    </source>
</evidence>
<gene>
    <name evidence="2" type="ORF">ENT43_00585</name>
</gene>
<feature type="region of interest" description="Disordered" evidence="1">
    <location>
        <begin position="347"/>
        <end position="395"/>
    </location>
</feature>
<reference evidence="2" key="1">
    <citation type="journal article" date="2020" name="mSystems">
        <title>Genome- and Community-Level Interaction Insights into Carbon Utilization and Element Cycling Functions of Hydrothermarchaeota in Hydrothermal Sediment.</title>
        <authorList>
            <person name="Zhou Z."/>
            <person name="Liu Y."/>
            <person name="Xu W."/>
            <person name="Pan J."/>
            <person name="Luo Z.H."/>
            <person name="Li M."/>
        </authorList>
    </citation>
    <scope>NUCLEOTIDE SEQUENCE [LARGE SCALE GENOMIC DNA]</scope>
    <source>
        <strain evidence="2">SpSt-579</strain>
    </source>
</reference>
<evidence type="ECO:0000256" key="1">
    <source>
        <dbReference type="SAM" id="MobiDB-lite"/>
    </source>
</evidence>
<dbReference type="EMBL" id="DSYQ01000002">
    <property type="protein sequence ID" value="HGT70740.1"/>
    <property type="molecule type" value="Genomic_DNA"/>
</dbReference>
<sequence>MKTIFEYYSTKEGKVVQEEVHYIRVGENLFRCPSGGQKDLEFRVKRFAFFRVSGKTPEEIRAIMQEKRYAISVVDLDNKILHIPEFPVSDHFFLEIKDGEEGTTREEGIMKMILKTLVLSVMDSSGTSSTSYTFHEETEKAIKAGRFEIKEPVKMTSHHFVVKDGKTLDMFYWLKNKTGESQGVASYNLSNGTLDFSQKAHEKFVRGRIIEAAEVVKKWVAKNNSLITRLNVFLKSHGIKEEVASGDLSCLELPVSFTPFVKKVKEIIEGNKPLEELEAILRRWEPGFRNWVLKKKDAQKAFYKASPKKPVEKPVEQGETDPEIINRYLDNGNSNAKVGEVAIRPLTNKETKAETPQAPVAVEAPEIEPTTINEKPSNDAGDTEEEGCPLAASAK</sequence>